<dbReference type="Proteomes" id="UP001233271">
    <property type="component" value="Chromosome 3"/>
</dbReference>
<feature type="region of interest" description="Disordered" evidence="3">
    <location>
        <begin position="1"/>
        <end position="97"/>
    </location>
</feature>
<feature type="domain" description="Tyrosine-protein phosphatase" evidence="4">
    <location>
        <begin position="607"/>
        <end position="929"/>
    </location>
</feature>
<feature type="compositionally biased region" description="Polar residues" evidence="3">
    <location>
        <begin position="46"/>
        <end position="55"/>
    </location>
</feature>
<feature type="region of interest" description="Disordered" evidence="3">
    <location>
        <begin position="1006"/>
        <end position="1070"/>
    </location>
</feature>
<dbReference type="Pfam" id="PF00102">
    <property type="entry name" value="Y_phosphatase"/>
    <property type="match status" value="1"/>
</dbReference>
<dbReference type="EMBL" id="AP028214">
    <property type="protein sequence ID" value="BEI90750.1"/>
    <property type="molecule type" value="Genomic_DNA"/>
</dbReference>
<evidence type="ECO:0000259" key="5">
    <source>
        <dbReference type="PROSITE" id="PS50056"/>
    </source>
</evidence>
<dbReference type="GO" id="GO:0004725">
    <property type="term" value="F:protein tyrosine phosphatase activity"/>
    <property type="evidence" value="ECO:0007669"/>
    <property type="project" value="UniProtKB-EC"/>
</dbReference>
<dbReference type="SMART" id="SM00194">
    <property type="entry name" value="PTPc"/>
    <property type="match status" value="1"/>
</dbReference>
<dbReference type="PANTHER" id="PTHR19134">
    <property type="entry name" value="RECEPTOR-TYPE TYROSINE-PROTEIN PHOSPHATASE"/>
    <property type="match status" value="1"/>
</dbReference>
<dbReference type="InterPro" id="IPR016130">
    <property type="entry name" value="Tyr_Pase_AS"/>
</dbReference>
<accession>A0AA48IBS2</accession>
<evidence type="ECO:0000259" key="6">
    <source>
        <dbReference type="PROSITE" id="PS50206"/>
    </source>
</evidence>
<evidence type="ECO:0000256" key="3">
    <source>
        <dbReference type="SAM" id="MobiDB-lite"/>
    </source>
</evidence>
<dbReference type="SUPFAM" id="SSF52799">
    <property type="entry name" value="(Phosphotyrosine protein) phosphatases II"/>
    <property type="match status" value="1"/>
</dbReference>
<dbReference type="SMART" id="SM00404">
    <property type="entry name" value="PTPc_motif"/>
    <property type="match status" value="1"/>
</dbReference>
<dbReference type="Gene3D" id="3.40.250.10">
    <property type="entry name" value="Rhodanese-like domain"/>
    <property type="match status" value="1"/>
</dbReference>
<feature type="region of interest" description="Disordered" evidence="3">
    <location>
        <begin position="962"/>
        <end position="986"/>
    </location>
</feature>
<feature type="domain" description="Rhodanese" evidence="6">
    <location>
        <begin position="286"/>
        <end position="399"/>
    </location>
</feature>
<feature type="domain" description="Tyrosine specific protein phosphatases" evidence="5">
    <location>
        <begin position="777"/>
        <end position="920"/>
    </location>
</feature>
<dbReference type="InterPro" id="IPR000242">
    <property type="entry name" value="PTP_cat"/>
</dbReference>
<dbReference type="InterPro" id="IPR000387">
    <property type="entry name" value="Tyr_Pase_dom"/>
</dbReference>
<dbReference type="InterPro" id="IPR050348">
    <property type="entry name" value="Protein-Tyr_Phosphatase"/>
</dbReference>
<feature type="compositionally biased region" description="Polar residues" evidence="3">
    <location>
        <begin position="173"/>
        <end position="193"/>
    </location>
</feature>
<organism evidence="7 8">
    <name type="scientific">Cutaneotrichosporon cavernicola</name>
    <dbReference type="NCBI Taxonomy" id="279322"/>
    <lineage>
        <taxon>Eukaryota</taxon>
        <taxon>Fungi</taxon>
        <taxon>Dikarya</taxon>
        <taxon>Basidiomycota</taxon>
        <taxon>Agaricomycotina</taxon>
        <taxon>Tremellomycetes</taxon>
        <taxon>Trichosporonales</taxon>
        <taxon>Trichosporonaceae</taxon>
        <taxon>Cutaneotrichosporon</taxon>
    </lineage>
</organism>
<dbReference type="GeneID" id="85494620"/>
<dbReference type="PROSITE" id="PS50055">
    <property type="entry name" value="TYR_PHOSPHATASE_PTP"/>
    <property type="match status" value="1"/>
</dbReference>
<reference evidence="7" key="1">
    <citation type="journal article" date="2023" name="BMC Genomics">
        <title>Chromosome-level genome assemblies of Cutaneotrichosporon spp. (Trichosporonales, Basidiomycota) reveal imbalanced evolution between nucleotide sequences and chromosome synteny.</title>
        <authorList>
            <person name="Kobayashi Y."/>
            <person name="Kayamori A."/>
            <person name="Aoki K."/>
            <person name="Shiwa Y."/>
            <person name="Matsutani M."/>
            <person name="Fujita N."/>
            <person name="Sugita T."/>
            <person name="Iwasaki W."/>
            <person name="Tanaka N."/>
            <person name="Takashima M."/>
        </authorList>
    </citation>
    <scope>NUCLEOTIDE SEQUENCE</scope>
    <source>
        <strain evidence="7">HIS019</strain>
    </source>
</reference>
<feature type="region of interest" description="Disordered" evidence="3">
    <location>
        <begin position="225"/>
        <end position="259"/>
    </location>
</feature>
<protein>
    <recommendedName>
        <fullName evidence="2">protein-tyrosine-phosphatase</fullName>
        <ecNumber evidence="2">3.1.3.48</ecNumber>
    </recommendedName>
</protein>
<dbReference type="PROSITE" id="PS50056">
    <property type="entry name" value="TYR_PHOSPHATASE_2"/>
    <property type="match status" value="1"/>
</dbReference>
<feature type="compositionally biased region" description="Polar residues" evidence="3">
    <location>
        <begin position="1017"/>
        <end position="1058"/>
    </location>
</feature>
<dbReference type="InterPro" id="IPR003595">
    <property type="entry name" value="Tyr_Pase_cat"/>
</dbReference>
<dbReference type="InterPro" id="IPR001763">
    <property type="entry name" value="Rhodanese-like_dom"/>
</dbReference>
<evidence type="ECO:0000256" key="1">
    <source>
        <dbReference type="ARBA" id="ARBA00009649"/>
    </source>
</evidence>
<dbReference type="InterPro" id="IPR029021">
    <property type="entry name" value="Prot-tyrosine_phosphatase-like"/>
</dbReference>
<dbReference type="KEGG" id="ccac:CcaHIS019_0308200"/>
<name>A0AA48IBS2_9TREE</name>
<sequence>MSTTLDPSPLLVRASALPHRRKQDGPRSGGQHTSDGLLLFGGVGSIQDTPSTAPSAPNLDQAHMKRPSSSSTNFPFNNQLRSPPPPIGGTPSPSDTPILVANATLTMLPSSATTQAPPLQSPWHTLAASGGAMTPSLDGPSLAPRGSPQLRKPFEKLNLDGLERAWSASNLYQETAESTTESPRRASSATTVPSGAISGGGRRTSLGAPISLASSLAQRRAIGASMSLGSPSGQPAPPSLCSGAASGSSSGPTSSSSATAISTSTVGASTSRLKPLAGSALPSLLAADSTLVLDVRPPSCYQTSHLPTAHSITVPSMLMLRPAFGISKLLLMLSTKAREAVSRWRDKSDIVIVDQDSTVALEGGVLLGVSSKFEREGFTGRLWYVLGGQAALDHREDIKCVAASEENNMATPESSGSLGIGRLPILAFQQSSTGLGARGVTTAAVSQQVDPFQRLNQPLGSAPVTDRRQGKIKLQPANPFFDNIRQNLELSHGGISERIPLALPDSIKRRCNELPKFLRNLVCMKDADSQDVLANQFYRLERGEQERLQGVMNVLSKGCRARGLPQASPADGKTLCADDVERLMADGADQDNYFPFSITAGVERGTKNRYKNIWPFDYSRVRLVTPADDDSDYINASFVQPRGTARRYIATQGPLDSTYRDFWSLVWEQNVHVIVMLTRQFEGGLLKCGNYWQEQQYGDLHLLQVSHSGGEDEAQQLAATGFNFRAAPSPSKSSGNIHRTFRLRHDKYPNNPPRMVVQIQCVDWPDLDVPESPDVLLNLMKEVDVAVAQTGLTGCGSDRCEFPPVLVHCSAGVGRTGSYILVDAITDGLRRELCNEEAASQEPLADAKSTEDKADKMDVDATGPPSSRTPEPQKPRPITQSHKRHRVTTPLSSLKEPILEVLQGMRAQRMSLVQSLRQYLFVHRAIIARYLELVDEDARRRSSGSDTQSVLSRTSVVTAATSVSATDDDSHIKRKPSSADLQPEVDTRLHSVADLRLSDGATNLAKRASFKKRRGPNASSVPGTPHSARSLSSGTVATVTSPPLSSAQGDSITVKSPPSMSPERRRGRRE</sequence>
<feature type="region of interest" description="Disordered" evidence="3">
    <location>
        <begin position="112"/>
        <end position="150"/>
    </location>
</feature>
<comment type="similarity">
    <text evidence="1">Belongs to the protein-tyrosine phosphatase family. Non-receptor class subfamily.</text>
</comment>
<feature type="region of interest" description="Disordered" evidence="3">
    <location>
        <begin position="837"/>
        <end position="890"/>
    </location>
</feature>
<evidence type="ECO:0000313" key="8">
    <source>
        <dbReference type="Proteomes" id="UP001233271"/>
    </source>
</evidence>
<evidence type="ECO:0000256" key="2">
    <source>
        <dbReference type="ARBA" id="ARBA00013064"/>
    </source>
</evidence>
<dbReference type="CDD" id="cd18533">
    <property type="entry name" value="PTP_fungal"/>
    <property type="match status" value="1"/>
</dbReference>
<dbReference type="SUPFAM" id="SSF52821">
    <property type="entry name" value="Rhodanese/Cell cycle control phosphatase"/>
    <property type="match status" value="1"/>
</dbReference>
<dbReference type="PROSITE" id="PS00383">
    <property type="entry name" value="TYR_PHOSPHATASE_1"/>
    <property type="match status" value="1"/>
</dbReference>
<dbReference type="AlphaFoldDB" id="A0AA48IBS2"/>
<dbReference type="RefSeq" id="XP_060456015.1">
    <property type="nucleotide sequence ID" value="XM_060599308.1"/>
</dbReference>
<feature type="compositionally biased region" description="Polar residues" evidence="3">
    <location>
        <begin position="72"/>
        <end position="81"/>
    </location>
</feature>
<dbReference type="PROSITE" id="PS50206">
    <property type="entry name" value="RHODANESE_3"/>
    <property type="match status" value="1"/>
</dbReference>
<gene>
    <name evidence="7" type="ORF">CcaverHIS019_0308200</name>
</gene>
<feature type="compositionally biased region" description="Low complexity" evidence="3">
    <location>
        <begin position="239"/>
        <end position="259"/>
    </location>
</feature>
<dbReference type="EC" id="3.1.3.48" evidence="2"/>
<keyword evidence="8" id="KW-1185">Reference proteome</keyword>
<evidence type="ECO:0000259" key="4">
    <source>
        <dbReference type="PROSITE" id="PS50055"/>
    </source>
</evidence>
<dbReference type="InterPro" id="IPR036873">
    <property type="entry name" value="Rhodanese-like_dom_sf"/>
</dbReference>
<feature type="region of interest" description="Disordered" evidence="3">
    <location>
        <begin position="173"/>
        <end position="204"/>
    </location>
</feature>
<dbReference type="Gene3D" id="3.90.190.10">
    <property type="entry name" value="Protein tyrosine phosphatase superfamily"/>
    <property type="match status" value="1"/>
</dbReference>
<dbReference type="PRINTS" id="PR00700">
    <property type="entry name" value="PRTYPHPHTASE"/>
</dbReference>
<evidence type="ECO:0000313" key="7">
    <source>
        <dbReference type="EMBL" id="BEI90750.1"/>
    </source>
</evidence>
<feature type="compositionally biased region" description="Basic and acidic residues" evidence="3">
    <location>
        <begin position="848"/>
        <end position="859"/>
    </location>
</feature>
<dbReference type="PANTHER" id="PTHR19134:SF561">
    <property type="entry name" value="PROTEIN TYROSINE PHOSPHATASE 36E, ISOFORM A"/>
    <property type="match status" value="1"/>
</dbReference>
<proteinExistence type="inferred from homology"/>